<evidence type="ECO:0000256" key="3">
    <source>
        <dbReference type="ARBA" id="ARBA00022475"/>
    </source>
</evidence>
<comment type="caution">
    <text evidence="9">The sequence shown here is derived from an EMBL/GenBank/DDBJ whole genome shotgun (WGS) entry which is preliminary data.</text>
</comment>
<dbReference type="PANTHER" id="PTHR43386:SF25">
    <property type="entry name" value="PEPTIDE ABC TRANSPORTER PERMEASE PROTEIN"/>
    <property type="match status" value="1"/>
</dbReference>
<dbReference type="SUPFAM" id="SSF161098">
    <property type="entry name" value="MetI-like"/>
    <property type="match status" value="1"/>
</dbReference>
<dbReference type="Proteomes" id="UP000216033">
    <property type="component" value="Unassembled WGS sequence"/>
</dbReference>
<keyword evidence="2 7" id="KW-0813">Transport</keyword>
<organism evidence="9 10">
    <name type="scientific">Acetobacter syzygii</name>
    <dbReference type="NCBI Taxonomy" id="146476"/>
    <lineage>
        <taxon>Bacteria</taxon>
        <taxon>Pseudomonadati</taxon>
        <taxon>Pseudomonadota</taxon>
        <taxon>Alphaproteobacteria</taxon>
        <taxon>Acetobacterales</taxon>
        <taxon>Acetobacteraceae</taxon>
        <taxon>Acetobacter</taxon>
    </lineage>
</organism>
<keyword evidence="4 7" id="KW-0812">Transmembrane</keyword>
<dbReference type="GO" id="GO:0005886">
    <property type="term" value="C:plasma membrane"/>
    <property type="evidence" value="ECO:0007669"/>
    <property type="project" value="UniProtKB-SubCell"/>
</dbReference>
<sequence>MPHHFTPLKLVAALPVILLGLASLWPSLLCAQNPLTGFPAEYLSPPSINHWFGTDQFGRDVLARVVYGSFSTLSSAILAVGISLLWAIPAGLLAGLGSVHVERAILACADIVLSIPEIFLSLSIITLIGPGAAHVALAVGASQAAGFVRMIHTEVARIRASEYIESAAGMGATFSQIILRHVLPNSLNPALALASLRLGTAILAISTICFLGYGPPPPSPEWGLMITEGRDYLSTAWWITTFPGLAIIFAAWTTNLVSHAIRRPL</sequence>
<keyword evidence="3" id="KW-1003">Cell membrane</keyword>
<proteinExistence type="inferred from homology"/>
<evidence type="ECO:0000259" key="8">
    <source>
        <dbReference type="PROSITE" id="PS50928"/>
    </source>
</evidence>
<evidence type="ECO:0000313" key="9">
    <source>
        <dbReference type="EMBL" id="PAL23951.1"/>
    </source>
</evidence>
<feature type="transmembrane region" description="Helical" evidence="7">
    <location>
        <begin position="235"/>
        <end position="257"/>
    </location>
</feature>
<dbReference type="InterPro" id="IPR050366">
    <property type="entry name" value="BP-dependent_transpt_permease"/>
</dbReference>
<dbReference type="Pfam" id="PF00528">
    <property type="entry name" value="BPD_transp_1"/>
    <property type="match status" value="1"/>
</dbReference>
<keyword evidence="10" id="KW-1185">Reference proteome</keyword>
<dbReference type="STRING" id="1231343.Absy_004_007"/>
<dbReference type="GO" id="GO:0055085">
    <property type="term" value="P:transmembrane transport"/>
    <property type="evidence" value="ECO:0007669"/>
    <property type="project" value="InterPro"/>
</dbReference>
<comment type="similarity">
    <text evidence="7">Belongs to the binding-protein-dependent transport system permease family.</text>
</comment>
<dbReference type="OrthoDB" id="9774870at2"/>
<evidence type="ECO:0000313" key="10">
    <source>
        <dbReference type="Proteomes" id="UP000216033"/>
    </source>
</evidence>
<accession>A0A270BH70</accession>
<feature type="domain" description="ABC transmembrane type-1" evidence="8">
    <location>
        <begin position="69"/>
        <end position="258"/>
    </location>
</feature>
<feature type="transmembrane region" description="Helical" evidence="7">
    <location>
        <begin position="76"/>
        <end position="97"/>
    </location>
</feature>
<evidence type="ECO:0000256" key="5">
    <source>
        <dbReference type="ARBA" id="ARBA00022989"/>
    </source>
</evidence>
<dbReference type="InterPro" id="IPR000515">
    <property type="entry name" value="MetI-like"/>
</dbReference>
<keyword evidence="5 7" id="KW-1133">Transmembrane helix</keyword>
<dbReference type="AlphaFoldDB" id="A0A270BH70"/>
<comment type="subcellular location">
    <subcellularLocation>
        <location evidence="1 7">Cell membrane</location>
        <topology evidence="1 7">Multi-pass membrane protein</topology>
    </subcellularLocation>
</comment>
<dbReference type="GeneID" id="98301468"/>
<dbReference type="Gene3D" id="1.10.3720.10">
    <property type="entry name" value="MetI-like"/>
    <property type="match status" value="1"/>
</dbReference>
<dbReference type="CDD" id="cd06261">
    <property type="entry name" value="TM_PBP2"/>
    <property type="match status" value="1"/>
</dbReference>
<dbReference type="RefSeq" id="WP_048852879.1">
    <property type="nucleotide sequence ID" value="NZ_BAMZ01000004.1"/>
</dbReference>
<evidence type="ECO:0000256" key="4">
    <source>
        <dbReference type="ARBA" id="ARBA00022692"/>
    </source>
</evidence>
<dbReference type="InterPro" id="IPR035906">
    <property type="entry name" value="MetI-like_sf"/>
</dbReference>
<dbReference type="PANTHER" id="PTHR43386">
    <property type="entry name" value="OLIGOPEPTIDE TRANSPORT SYSTEM PERMEASE PROTEIN APPC"/>
    <property type="match status" value="1"/>
</dbReference>
<gene>
    <name evidence="9" type="ORF">B9K05_09190</name>
</gene>
<evidence type="ECO:0000256" key="6">
    <source>
        <dbReference type="ARBA" id="ARBA00023136"/>
    </source>
</evidence>
<keyword evidence="6 7" id="KW-0472">Membrane</keyword>
<protein>
    <recommendedName>
        <fullName evidence="8">ABC transmembrane type-1 domain-containing protein</fullName>
    </recommendedName>
</protein>
<evidence type="ECO:0000256" key="7">
    <source>
        <dbReference type="RuleBase" id="RU363032"/>
    </source>
</evidence>
<evidence type="ECO:0000256" key="2">
    <source>
        <dbReference type="ARBA" id="ARBA00022448"/>
    </source>
</evidence>
<reference evidence="9 10" key="1">
    <citation type="submission" date="2017-04" db="EMBL/GenBank/DDBJ databases">
        <title>Kefir bacterial isolates.</title>
        <authorList>
            <person name="Kim Y."/>
            <person name="Blasche S."/>
            <person name="Patil K.R."/>
        </authorList>
    </citation>
    <scope>NUCLEOTIDE SEQUENCE [LARGE SCALE GENOMIC DNA]</scope>
    <source>
        <strain evidence="9 10">KR-2</strain>
    </source>
</reference>
<dbReference type="PROSITE" id="PS50928">
    <property type="entry name" value="ABC_TM1"/>
    <property type="match status" value="1"/>
</dbReference>
<feature type="transmembrane region" description="Helical" evidence="7">
    <location>
        <begin position="190"/>
        <end position="215"/>
    </location>
</feature>
<evidence type="ECO:0000256" key="1">
    <source>
        <dbReference type="ARBA" id="ARBA00004651"/>
    </source>
</evidence>
<dbReference type="EMBL" id="NDFP01000009">
    <property type="protein sequence ID" value="PAL23951.1"/>
    <property type="molecule type" value="Genomic_DNA"/>
</dbReference>
<name>A0A270BH70_9PROT</name>